<proteinExistence type="predicted"/>
<gene>
    <name evidence="1" type="ORF">CR513_35467</name>
</gene>
<reference evidence="1" key="1">
    <citation type="submission" date="2018-05" db="EMBL/GenBank/DDBJ databases">
        <title>Draft genome of Mucuna pruriens seed.</title>
        <authorList>
            <person name="Nnadi N.E."/>
            <person name="Vos R."/>
            <person name="Hasami M.H."/>
            <person name="Devisetty U.K."/>
            <person name="Aguiy J.C."/>
        </authorList>
    </citation>
    <scope>NUCLEOTIDE SEQUENCE [LARGE SCALE GENOMIC DNA]</scope>
    <source>
        <strain evidence="1">JCA_2017</strain>
    </source>
</reference>
<dbReference type="PANTHER" id="PTHR33116">
    <property type="entry name" value="REVERSE TRANSCRIPTASE ZINC-BINDING DOMAIN-CONTAINING PROTEIN-RELATED-RELATED"/>
    <property type="match status" value="1"/>
</dbReference>
<sequence>MNIINNCLDVFCSSFGQNLLMAKIRLLVSRNVHNSRVMKLSLSISQAILTNILEFLCYITRRKKETYVYLLKKIQCRLSNWTTNSLSFVTKVVVAALPIYTMQTGLLPKYVCDKLESMNMSFVWGESQNCRRYHIIGWNKFCLSKDVGARVGIDYKFRSFMVCRIDHGSEVWIGISFTWKSLLLGGRWTIGDRRKVRFWRDYWLPSRNSPSNEVEFCVTDYVLVKGQNFSTKTTYRLLKGDDSVRAHKIWRKFWEKDIHLHDSYFQSKVVHNDILINDETIIHMLRDCVNVKLVWKNNSPNLLVYFFLSGLIDYLMQSLNETQIAQSGIQWRKFFTIIANGRISIVKPYASLFGKKNMAKCSTFDKCGLSSEEGFIVKASGQHASCICVLRSSSSERILSFFKSVNSCHPYKLMVDIICDWLIKDREVKISHIFREANEIINYLVFLAHNKELKLHIVHGPMWIRS</sequence>
<organism evidence="1 2">
    <name type="scientific">Mucuna pruriens</name>
    <name type="common">Velvet bean</name>
    <name type="synonym">Dolichos pruriens</name>
    <dbReference type="NCBI Taxonomy" id="157652"/>
    <lineage>
        <taxon>Eukaryota</taxon>
        <taxon>Viridiplantae</taxon>
        <taxon>Streptophyta</taxon>
        <taxon>Embryophyta</taxon>
        <taxon>Tracheophyta</taxon>
        <taxon>Spermatophyta</taxon>
        <taxon>Magnoliopsida</taxon>
        <taxon>eudicotyledons</taxon>
        <taxon>Gunneridae</taxon>
        <taxon>Pentapetalae</taxon>
        <taxon>rosids</taxon>
        <taxon>fabids</taxon>
        <taxon>Fabales</taxon>
        <taxon>Fabaceae</taxon>
        <taxon>Papilionoideae</taxon>
        <taxon>50 kb inversion clade</taxon>
        <taxon>NPAAA clade</taxon>
        <taxon>indigoferoid/millettioid clade</taxon>
        <taxon>Phaseoleae</taxon>
        <taxon>Mucuna</taxon>
    </lineage>
</organism>
<comment type="caution">
    <text evidence="1">The sequence shown here is derived from an EMBL/GenBank/DDBJ whole genome shotgun (WGS) entry which is preliminary data.</text>
</comment>
<dbReference type="OrthoDB" id="1434716at2759"/>
<dbReference type="STRING" id="157652.A0A371FZ47"/>
<feature type="non-terminal residue" evidence="1">
    <location>
        <position position="1"/>
    </location>
</feature>
<accession>A0A371FZ47</accession>
<evidence type="ECO:0000313" key="2">
    <source>
        <dbReference type="Proteomes" id="UP000257109"/>
    </source>
</evidence>
<dbReference type="AlphaFoldDB" id="A0A371FZ47"/>
<protein>
    <submittedName>
        <fullName evidence="1">Ribonuclease H protein</fullName>
    </submittedName>
</protein>
<dbReference type="EMBL" id="QJKJ01007302">
    <property type="protein sequence ID" value="RDX83596.1"/>
    <property type="molecule type" value="Genomic_DNA"/>
</dbReference>
<dbReference type="Proteomes" id="UP000257109">
    <property type="component" value="Unassembled WGS sequence"/>
</dbReference>
<keyword evidence="2" id="KW-1185">Reference proteome</keyword>
<evidence type="ECO:0000313" key="1">
    <source>
        <dbReference type="EMBL" id="RDX83596.1"/>
    </source>
</evidence>
<dbReference type="PANTHER" id="PTHR33116:SF86">
    <property type="entry name" value="REVERSE TRANSCRIPTASE DOMAIN-CONTAINING PROTEIN"/>
    <property type="match status" value="1"/>
</dbReference>
<name>A0A371FZ47_MUCPR</name>